<accession>A0A972VYZ6</accession>
<keyword evidence="2" id="KW-0436">Ligase</keyword>
<dbReference type="GO" id="GO:0006631">
    <property type="term" value="P:fatty acid metabolic process"/>
    <property type="evidence" value="ECO:0007669"/>
    <property type="project" value="TreeGrafter"/>
</dbReference>
<dbReference type="PANTHER" id="PTHR43201">
    <property type="entry name" value="ACYL-COA SYNTHETASE"/>
    <property type="match status" value="1"/>
</dbReference>
<dbReference type="InterPro" id="IPR000873">
    <property type="entry name" value="AMP-dep_synth/lig_dom"/>
</dbReference>
<evidence type="ECO:0000259" key="3">
    <source>
        <dbReference type="Pfam" id="PF00501"/>
    </source>
</evidence>
<protein>
    <submittedName>
        <fullName evidence="5">AMP-binding protein</fullName>
    </submittedName>
</protein>
<organism evidence="5 6">
    <name type="scientific">SAR86 cluster bacterium</name>
    <dbReference type="NCBI Taxonomy" id="2030880"/>
    <lineage>
        <taxon>Bacteria</taxon>
        <taxon>Pseudomonadati</taxon>
        <taxon>Pseudomonadota</taxon>
        <taxon>Gammaproteobacteria</taxon>
        <taxon>SAR86 cluster</taxon>
    </lineage>
</organism>
<evidence type="ECO:0000256" key="1">
    <source>
        <dbReference type="ARBA" id="ARBA00006432"/>
    </source>
</evidence>
<dbReference type="PANTHER" id="PTHR43201:SF5">
    <property type="entry name" value="MEDIUM-CHAIN ACYL-COA LIGASE ACSF2, MITOCHONDRIAL"/>
    <property type="match status" value="1"/>
</dbReference>
<comment type="similarity">
    <text evidence="1">Belongs to the ATP-dependent AMP-binding enzyme family.</text>
</comment>
<dbReference type="EMBL" id="JABMOJ010000288">
    <property type="protein sequence ID" value="NQV65227.1"/>
    <property type="molecule type" value="Genomic_DNA"/>
</dbReference>
<gene>
    <name evidence="5" type="ORF">HQ497_07670</name>
</gene>
<dbReference type="AlphaFoldDB" id="A0A972VYZ6"/>
<dbReference type="Gene3D" id="3.40.50.12780">
    <property type="entry name" value="N-terminal domain of ligase-like"/>
    <property type="match status" value="1"/>
</dbReference>
<reference evidence="5" key="1">
    <citation type="submission" date="2020-05" db="EMBL/GenBank/DDBJ databases">
        <title>Sulfur intermediates as new biogeochemical hubs in an aquatic model microbial ecosystem.</title>
        <authorList>
            <person name="Vigneron A."/>
        </authorList>
    </citation>
    <scope>NUCLEOTIDE SEQUENCE</scope>
    <source>
        <strain evidence="5">Bin.250</strain>
    </source>
</reference>
<dbReference type="InterPro" id="IPR045851">
    <property type="entry name" value="AMP-bd_C_sf"/>
</dbReference>
<evidence type="ECO:0000256" key="2">
    <source>
        <dbReference type="ARBA" id="ARBA00022598"/>
    </source>
</evidence>
<dbReference type="PROSITE" id="PS00455">
    <property type="entry name" value="AMP_BINDING"/>
    <property type="match status" value="1"/>
</dbReference>
<dbReference type="GO" id="GO:0031956">
    <property type="term" value="F:medium-chain fatty acid-CoA ligase activity"/>
    <property type="evidence" value="ECO:0007669"/>
    <property type="project" value="TreeGrafter"/>
</dbReference>
<name>A0A972VYZ6_9GAMM</name>
<sequence>MSLLTLNEIQVEDEIVLGCSADEILSRLPRRLSHQILSWVDTTPDAPAVREGRRELTYGQLGASVAEAKGLLAQAGVRPGDRVMLVAENGIALLCLFLALSELDGIAAVINARLSDREIDLIAADCDPRLIITTSPAADVHGARLGATLLVTTFGDLGCTAPRESEPEEVSEDPAQQVLAMIYTTGTTGTPKGVMLTHQNLSFIAFISGRLRGIQQGDRIYCVLPMSHVFGLSAVSSSVLFSGGCVHLVPRFSAAEALRAMEEDQIVGFLGVPTMYAMMLEILAQRQAWQPGQLRFMFSGGAPLDPSLKARIESIFGMPLHNGYGLTESGPTISQTRLYAPLANCSVGYSLPGVEIKLLGQEGQAVAAGEIGELWVKGPNIMKGYFRKPELTAEVVKDGWFNTADLVFQDPSGAINIAGRTKELIIRSGFNVYPPEVEAVLAGHPTVSVCAVLGRKIEGDEEIVAYVQPVEGQVVDVEDLLKYARGYLTGYKVPGRVVVRAQLPTAPSGKILKHQLAQELADQ</sequence>
<dbReference type="InterPro" id="IPR025110">
    <property type="entry name" value="AMP-bd_C"/>
</dbReference>
<dbReference type="Pfam" id="PF00501">
    <property type="entry name" value="AMP-binding"/>
    <property type="match status" value="1"/>
</dbReference>
<evidence type="ECO:0000313" key="6">
    <source>
        <dbReference type="Proteomes" id="UP000754644"/>
    </source>
</evidence>
<dbReference type="InterPro" id="IPR020845">
    <property type="entry name" value="AMP-binding_CS"/>
</dbReference>
<dbReference type="InterPro" id="IPR042099">
    <property type="entry name" value="ANL_N_sf"/>
</dbReference>
<dbReference type="Pfam" id="PF13193">
    <property type="entry name" value="AMP-binding_C"/>
    <property type="match status" value="1"/>
</dbReference>
<feature type="domain" description="AMP-dependent synthetase/ligase" evidence="3">
    <location>
        <begin position="39"/>
        <end position="386"/>
    </location>
</feature>
<dbReference type="Proteomes" id="UP000754644">
    <property type="component" value="Unassembled WGS sequence"/>
</dbReference>
<comment type="caution">
    <text evidence="5">The sequence shown here is derived from an EMBL/GenBank/DDBJ whole genome shotgun (WGS) entry which is preliminary data.</text>
</comment>
<proteinExistence type="inferred from homology"/>
<evidence type="ECO:0000259" key="4">
    <source>
        <dbReference type="Pfam" id="PF13193"/>
    </source>
</evidence>
<evidence type="ECO:0000313" key="5">
    <source>
        <dbReference type="EMBL" id="NQV65227.1"/>
    </source>
</evidence>
<feature type="domain" description="AMP-binding enzyme C-terminal" evidence="4">
    <location>
        <begin position="436"/>
        <end position="510"/>
    </location>
</feature>
<dbReference type="Gene3D" id="3.30.300.30">
    <property type="match status" value="1"/>
</dbReference>
<dbReference type="SUPFAM" id="SSF56801">
    <property type="entry name" value="Acetyl-CoA synthetase-like"/>
    <property type="match status" value="1"/>
</dbReference>